<sequence length="234" mass="27128">MNPTLHSSPPPTQITYTEHPVELKECREYLERLGMSPDEAETLLSSNRRESCYVDNPHFVNIMEQLIRTGKYGEMSNYDINALKIEWQKRNEGLEAQFNDVQTKFLLNSIDYLSTKNNEDAVTYMMRFIRSGANNYRIKFVTYVLPILLSNPPTPIPTHQHPTAEDPRTTQTPNNSKKRAPKSKAQPANVNLRRSTRIKRLQENSKKPASPLPTRRQNKKGKQVKEGRQVHRRL</sequence>
<reference evidence="2" key="2">
    <citation type="submission" date="2021-02" db="EMBL/GenBank/DDBJ databases">
        <title>Aspergillus chevalieri M1 genome sequence.</title>
        <authorList>
            <person name="Kadooka C."/>
            <person name="Mori K."/>
            <person name="Futagami T."/>
        </authorList>
    </citation>
    <scope>NUCLEOTIDE SEQUENCE</scope>
    <source>
        <strain evidence="2">M1</strain>
    </source>
</reference>
<feature type="compositionally biased region" description="Basic and acidic residues" evidence="1">
    <location>
        <begin position="223"/>
        <end position="234"/>
    </location>
</feature>
<evidence type="ECO:0000313" key="3">
    <source>
        <dbReference type="Proteomes" id="UP000637239"/>
    </source>
</evidence>
<dbReference type="EMBL" id="AP024416">
    <property type="protein sequence ID" value="BCR83578.1"/>
    <property type="molecule type" value="Genomic_DNA"/>
</dbReference>
<feature type="region of interest" description="Disordered" evidence="1">
    <location>
        <begin position="154"/>
        <end position="234"/>
    </location>
</feature>
<keyword evidence="3" id="KW-1185">Reference proteome</keyword>
<organism evidence="2 3">
    <name type="scientific">Aspergillus chevalieri</name>
    <name type="common">Eurotium chevalieri</name>
    <dbReference type="NCBI Taxonomy" id="182096"/>
    <lineage>
        <taxon>Eukaryota</taxon>
        <taxon>Fungi</taxon>
        <taxon>Dikarya</taxon>
        <taxon>Ascomycota</taxon>
        <taxon>Pezizomycotina</taxon>
        <taxon>Eurotiomycetes</taxon>
        <taxon>Eurotiomycetidae</taxon>
        <taxon>Eurotiales</taxon>
        <taxon>Aspergillaceae</taxon>
        <taxon>Aspergillus</taxon>
        <taxon>Aspergillus subgen. Aspergillus</taxon>
    </lineage>
</organism>
<dbReference type="GeneID" id="66977937"/>
<evidence type="ECO:0000313" key="2">
    <source>
        <dbReference type="EMBL" id="BCR83578.1"/>
    </source>
</evidence>
<protein>
    <submittedName>
        <fullName evidence="2">Uncharacterized protein</fullName>
    </submittedName>
</protein>
<proteinExistence type="predicted"/>
<name>A0A7R7VF59_ASPCH</name>
<dbReference type="Proteomes" id="UP000637239">
    <property type="component" value="Chromosome 1"/>
</dbReference>
<gene>
    <name evidence="2" type="ORF">ACHE_10980A</name>
</gene>
<reference evidence="2" key="1">
    <citation type="submission" date="2021-01" db="EMBL/GenBank/DDBJ databases">
        <authorList>
            <consortium name="Aspergillus chevalieri M1 genome sequencing consortium"/>
            <person name="Kazuki M."/>
            <person name="Futagami T."/>
        </authorList>
    </citation>
    <scope>NUCLEOTIDE SEQUENCE</scope>
    <source>
        <strain evidence="2">M1</strain>
    </source>
</reference>
<dbReference type="KEGG" id="ache:ACHE_10980A"/>
<accession>A0A7R7VF59</accession>
<dbReference type="AlphaFoldDB" id="A0A7R7VF59"/>
<evidence type="ECO:0000256" key="1">
    <source>
        <dbReference type="SAM" id="MobiDB-lite"/>
    </source>
</evidence>
<dbReference type="RefSeq" id="XP_043132100.1">
    <property type="nucleotide sequence ID" value="XM_043285297.1"/>
</dbReference>